<comment type="caution">
    <text evidence="1">The sequence shown here is derived from an EMBL/GenBank/DDBJ whole genome shotgun (WGS) entry which is preliminary data.</text>
</comment>
<dbReference type="EMBL" id="BKCJ010482811">
    <property type="protein sequence ID" value="GFA76071.1"/>
    <property type="molecule type" value="Genomic_DNA"/>
</dbReference>
<organism evidence="1">
    <name type="scientific">Tanacetum cinerariifolium</name>
    <name type="common">Dalmatian daisy</name>
    <name type="synonym">Chrysanthemum cinerariifolium</name>
    <dbReference type="NCBI Taxonomy" id="118510"/>
    <lineage>
        <taxon>Eukaryota</taxon>
        <taxon>Viridiplantae</taxon>
        <taxon>Streptophyta</taxon>
        <taxon>Embryophyta</taxon>
        <taxon>Tracheophyta</taxon>
        <taxon>Spermatophyta</taxon>
        <taxon>Magnoliopsida</taxon>
        <taxon>eudicotyledons</taxon>
        <taxon>Gunneridae</taxon>
        <taxon>Pentapetalae</taxon>
        <taxon>asterids</taxon>
        <taxon>campanulids</taxon>
        <taxon>Asterales</taxon>
        <taxon>Asteraceae</taxon>
        <taxon>Asteroideae</taxon>
        <taxon>Anthemideae</taxon>
        <taxon>Anthemidinae</taxon>
        <taxon>Tanacetum</taxon>
    </lineage>
</organism>
<dbReference type="AlphaFoldDB" id="A0A699K544"/>
<accession>A0A699K544</accession>
<sequence>MESTMFDFLKSEVKLRRVADEDLTRIKGQALQVLLNDRQLVEIEVLNYYKMGADFDYKDYKAALGPDPDHVAHNVHLHFGLLNLLVKLRTGSDAIYLSFIKERMLLMLTNKLLTLVKNIMKLWFRSGPLDEEGSRSSYLTEPELETSPLIQILSVDLHNTVDPLRSSSHFEDGHGLSSLEICSRMH</sequence>
<reference evidence="1" key="1">
    <citation type="journal article" date="2019" name="Sci. Rep.">
        <title>Draft genome of Tanacetum cinerariifolium, the natural source of mosquito coil.</title>
        <authorList>
            <person name="Yamashiro T."/>
            <person name="Shiraishi A."/>
            <person name="Satake H."/>
            <person name="Nakayama K."/>
        </authorList>
    </citation>
    <scope>NUCLEOTIDE SEQUENCE</scope>
</reference>
<protein>
    <submittedName>
        <fullName evidence="1">DnaJ protein P58IPK homolog</fullName>
    </submittedName>
</protein>
<evidence type="ECO:0000313" key="1">
    <source>
        <dbReference type="EMBL" id="GFA76071.1"/>
    </source>
</evidence>
<name>A0A699K544_TANCI</name>
<gene>
    <name evidence="1" type="ORF">Tci_648043</name>
</gene>
<proteinExistence type="predicted"/>